<organism evidence="2 3">
    <name type="scientific">Roseivirga seohaensis subsp. aquiponti</name>
    <dbReference type="NCBI Taxonomy" id="1566026"/>
    <lineage>
        <taxon>Bacteria</taxon>
        <taxon>Pseudomonadati</taxon>
        <taxon>Bacteroidota</taxon>
        <taxon>Cytophagia</taxon>
        <taxon>Cytophagales</taxon>
        <taxon>Roseivirgaceae</taxon>
        <taxon>Roseivirga</taxon>
    </lineage>
</organism>
<accession>A0A0L8AKG8</accession>
<dbReference type="SUPFAM" id="SSF53335">
    <property type="entry name" value="S-adenosyl-L-methionine-dependent methyltransferases"/>
    <property type="match status" value="1"/>
</dbReference>
<keyword evidence="2" id="KW-0808">Transferase</keyword>
<dbReference type="PATRIC" id="fig|1566026.4.peg.364"/>
<evidence type="ECO:0000259" key="1">
    <source>
        <dbReference type="Pfam" id="PF08241"/>
    </source>
</evidence>
<gene>
    <name evidence="2" type="ORF">OB69_10400</name>
</gene>
<dbReference type="AlphaFoldDB" id="A0A0L8AKG8"/>
<evidence type="ECO:0000313" key="2">
    <source>
        <dbReference type="EMBL" id="KOF02717.1"/>
    </source>
</evidence>
<dbReference type="GO" id="GO:0008757">
    <property type="term" value="F:S-adenosylmethionine-dependent methyltransferase activity"/>
    <property type="evidence" value="ECO:0007669"/>
    <property type="project" value="InterPro"/>
</dbReference>
<keyword evidence="2" id="KW-0489">Methyltransferase</keyword>
<reference evidence="3" key="1">
    <citation type="submission" date="2014-11" db="EMBL/GenBank/DDBJ databases">
        <title>Genome sequencing of Roseivirga sp. D-25.</title>
        <authorList>
            <person name="Selvaratnam C."/>
            <person name="Thevarajoo S."/>
            <person name="Goh K.M."/>
            <person name="Eee R."/>
            <person name="Chan K.-G."/>
            <person name="Chong C.S."/>
        </authorList>
    </citation>
    <scope>NUCLEOTIDE SEQUENCE [LARGE SCALE GENOMIC DNA]</scope>
    <source>
        <strain evidence="3">D-25</strain>
    </source>
</reference>
<evidence type="ECO:0000313" key="3">
    <source>
        <dbReference type="Proteomes" id="UP000036908"/>
    </source>
</evidence>
<dbReference type="GO" id="GO:0032259">
    <property type="term" value="P:methylation"/>
    <property type="evidence" value="ECO:0007669"/>
    <property type="project" value="UniProtKB-KW"/>
</dbReference>
<keyword evidence="3" id="KW-1185">Reference proteome</keyword>
<comment type="caution">
    <text evidence="2">The sequence shown here is derived from an EMBL/GenBank/DDBJ whole genome shotgun (WGS) entry which is preliminary data.</text>
</comment>
<dbReference type="PANTHER" id="PTHR43591:SF24">
    <property type="entry name" value="2-METHOXY-6-POLYPRENYL-1,4-BENZOQUINOL METHYLASE, MITOCHONDRIAL"/>
    <property type="match status" value="1"/>
</dbReference>
<dbReference type="RefSeq" id="WP_053223660.1">
    <property type="nucleotide sequence ID" value="NZ_JSVA01000010.1"/>
</dbReference>
<dbReference type="Pfam" id="PF08241">
    <property type="entry name" value="Methyltransf_11"/>
    <property type="match status" value="1"/>
</dbReference>
<dbReference type="OrthoDB" id="3896938at2"/>
<proteinExistence type="predicted"/>
<dbReference type="InterPro" id="IPR013216">
    <property type="entry name" value="Methyltransf_11"/>
</dbReference>
<feature type="domain" description="Methyltransferase type 11" evidence="1">
    <location>
        <begin position="125"/>
        <end position="173"/>
    </location>
</feature>
<dbReference type="EMBL" id="JSVA01000010">
    <property type="protein sequence ID" value="KOF02717.1"/>
    <property type="molecule type" value="Genomic_DNA"/>
</dbReference>
<sequence>MKRFISFVIRKVPRKYLQLFSHHLLKVVSIFMRGNNVTCPICEISYRKFLPYGRLNPRENALCPDSLSLERHRLMWLYLKERTSFFTAPNKLLHIAPELCFIDKFKAMPNIDYTTADLESPLADVKMDVHDIPFEDNTFDVVFCNHVMEHVDDDIKAMSEIHRVLKPGGWAIIQSPQDYSRKETLEDPTITDPKERERVYWQNDHVRLFGLDYGKRLEKAGFKVTEDRFVMELPAETVKKYALPANEIIYFCEKG</sequence>
<dbReference type="Proteomes" id="UP000036908">
    <property type="component" value="Unassembled WGS sequence"/>
</dbReference>
<dbReference type="PANTHER" id="PTHR43591">
    <property type="entry name" value="METHYLTRANSFERASE"/>
    <property type="match status" value="1"/>
</dbReference>
<dbReference type="CDD" id="cd02440">
    <property type="entry name" value="AdoMet_MTases"/>
    <property type="match status" value="1"/>
</dbReference>
<dbReference type="Gene3D" id="3.40.50.150">
    <property type="entry name" value="Vaccinia Virus protein VP39"/>
    <property type="match status" value="1"/>
</dbReference>
<name>A0A0L8AKG8_9BACT</name>
<dbReference type="InterPro" id="IPR029063">
    <property type="entry name" value="SAM-dependent_MTases_sf"/>
</dbReference>
<protein>
    <submittedName>
        <fullName evidence="2">SAM-dependent methyltransferase</fullName>
    </submittedName>
</protein>